<keyword evidence="3" id="KW-0255">Endonuclease</keyword>
<dbReference type="GO" id="GO:0004519">
    <property type="term" value="F:endonuclease activity"/>
    <property type="evidence" value="ECO:0007669"/>
    <property type="project" value="UniProtKB-KW"/>
</dbReference>
<gene>
    <name evidence="2" type="ORF">184DA_24</name>
    <name evidence="3" type="ORF">184DA_257</name>
</gene>
<protein>
    <submittedName>
        <fullName evidence="3">HNH endonuclease</fullName>
    </submittedName>
</protein>
<dbReference type="Pfam" id="PF13392">
    <property type="entry name" value="HNH_3"/>
    <property type="match status" value="1"/>
</dbReference>
<dbReference type="SUPFAM" id="SSF54060">
    <property type="entry name" value="His-Me finger endonucleases"/>
    <property type="match status" value="1"/>
</dbReference>
<dbReference type="EMBL" id="OR885926">
    <property type="protein sequence ID" value="WVX90630.1"/>
    <property type="molecule type" value="Genomic_DNA"/>
</dbReference>
<evidence type="ECO:0000313" key="3">
    <source>
        <dbReference type="EMBL" id="WVX90861.1"/>
    </source>
</evidence>
<dbReference type="Gene3D" id="3.90.75.20">
    <property type="match status" value="2"/>
</dbReference>
<organism evidence="3">
    <name type="scientific">Staphylococcus phage 184DA</name>
    <dbReference type="NCBI Taxonomy" id="3110532"/>
    <lineage>
        <taxon>Viruses</taxon>
        <taxon>Duplodnaviria</taxon>
        <taxon>Heunggongvirae</taxon>
        <taxon>Uroviricota</taxon>
        <taxon>Caudoviricetes</taxon>
    </lineage>
</organism>
<dbReference type="EMBL" id="OR885926">
    <property type="protein sequence ID" value="WVX90861.1"/>
    <property type="molecule type" value="Genomic_DNA"/>
</dbReference>
<evidence type="ECO:0000313" key="2">
    <source>
        <dbReference type="EMBL" id="WVX90630.1"/>
    </source>
</evidence>
<accession>A0AAU6MXW6</accession>
<proteinExistence type="predicted"/>
<reference evidence="3" key="1">
    <citation type="submission" date="2023-11" db="EMBL/GenBank/DDBJ databases">
        <title>Characterization of a newly isolated phage infecting non-aureus staphylococci isolated from bovine mastitis.</title>
        <authorList>
            <person name="Wanecka A."/>
            <person name="Marynowska M."/>
            <person name="Wesolowski W."/>
            <person name="Bloch S."/>
            <person name="Nejman-Falenczyk B."/>
            <person name="Neumann J."/>
            <person name="Krol J."/>
            <person name="Florek M."/>
            <person name="Ulanicki K."/>
            <person name="Napierala A."/>
            <person name="Twardon J."/>
            <person name="Wolska B."/>
            <person name="Porebska J."/>
            <person name="Ziubrzycka A."/>
            <person name="Czeretowicz I."/>
            <person name="Benisz M."/>
        </authorList>
    </citation>
    <scope>NUCLEOTIDE SEQUENCE</scope>
</reference>
<evidence type="ECO:0000259" key="1">
    <source>
        <dbReference type="Pfam" id="PF13392"/>
    </source>
</evidence>
<keyword evidence="3" id="KW-0378">Hydrolase</keyword>
<dbReference type="InterPro" id="IPR044925">
    <property type="entry name" value="His-Me_finger_sf"/>
</dbReference>
<keyword evidence="3" id="KW-0540">Nuclease</keyword>
<dbReference type="InterPro" id="IPR003615">
    <property type="entry name" value="HNH_nuc"/>
</dbReference>
<sequence>MEEKWIITELVNTDYPNRKYYVSDLGRVKEVGTSSEKIIFDPDKRNVTNPRSGHRFHLQRKAIKVRKLVFCSFNKIPLSKRVKIKSLDGDVLNVRLDNLDYVVKDTRLQQDRRIDLGCKEARVKFRIGCTDDRIPCDYEYWVEMDFISEKFPSKIYYISDIGRIASYDKDSENYKIEVDTYNQKRKLSHNGYGYYSWSVNKVTYSIHRLVASYFHHTPITSDLDVHHKNGVQTDNRACNLEWVNPLEHSKAHMEHEVVGNKIRENNKRKRKYSWDTICKIRKMYEEDKMTKNEIAQVVGIDFGTIRQIVNYDTYKTE</sequence>
<name>A0AAU6MXW6_9CAUD</name>
<feature type="domain" description="HNH nuclease" evidence="1">
    <location>
        <begin position="206"/>
        <end position="249"/>
    </location>
</feature>